<reference evidence="2" key="2">
    <citation type="submission" date="2015-03" db="UniProtKB">
        <authorList>
            <consortium name="EnsemblPlants"/>
        </authorList>
    </citation>
    <scope>IDENTIFICATION</scope>
</reference>
<sequence>MAAQQAGYETQKRLNEQMMEMMKMMYPNERMFLGIFRGATFLGNFRGPRSSEIPDANSEEYFVGTSENWTIGNFLGIYRGSPPSVYSEELSDDLVVLGVSSEIQFLGITSEISEGFPRKNEFSRSYFRGVISEDFCRRILLKRDTQNTITVISLERMIRFWAEEKTFLIEKAYDDGGDEVGGENDEPDPPIERRPIFFSRFLVVTTLSLYGIESLRVFNLITNCSSPGENCFLGLDNLLQRHSQRSGFLSRKQRSTAQLGLAPQRLHQH</sequence>
<dbReference type="EnsemblPlants" id="Bo1g037100.1">
    <property type="protein sequence ID" value="Bo1g037100.1"/>
    <property type="gene ID" value="Bo1g037100"/>
</dbReference>
<protein>
    <submittedName>
        <fullName evidence="2">Uncharacterized protein</fullName>
    </submittedName>
</protein>
<organism evidence="2 3">
    <name type="scientific">Brassica oleracea var. oleracea</name>
    <dbReference type="NCBI Taxonomy" id="109376"/>
    <lineage>
        <taxon>Eukaryota</taxon>
        <taxon>Viridiplantae</taxon>
        <taxon>Streptophyta</taxon>
        <taxon>Embryophyta</taxon>
        <taxon>Tracheophyta</taxon>
        <taxon>Spermatophyta</taxon>
        <taxon>Magnoliopsida</taxon>
        <taxon>eudicotyledons</taxon>
        <taxon>Gunneridae</taxon>
        <taxon>Pentapetalae</taxon>
        <taxon>rosids</taxon>
        <taxon>malvids</taxon>
        <taxon>Brassicales</taxon>
        <taxon>Brassicaceae</taxon>
        <taxon>Brassiceae</taxon>
        <taxon>Brassica</taxon>
    </lineage>
</organism>
<evidence type="ECO:0000313" key="2">
    <source>
        <dbReference type="EnsemblPlants" id="Bo1g037100.1"/>
    </source>
</evidence>
<dbReference type="Gramene" id="Bo1g037100.1">
    <property type="protein sequence ID" value="Bo1g037100.1"/>
    <property type="gene ID" value="Bo1g037100"/>
</dbReference>
<dbReference type="HOGENOM" id="CLU_1035650_0_0_1"/>
<reference evidence="2 3" key="1">
    <citation type="journal article" date="2014" name="Genome Biol.">
        <title>Transcriptome and methylome profiling reveals relics of genome dominance in the mesopolyploid Brassica oleracea.</title>
        <authorList>
            <person name="Parkin I.A."/>
            <person name="Koh C."/>
            <person name="Tang H."/>
            <person name="Robinson S.J."/>
            <person name="Kagale S."/>
            <person name="Clarke W.E."/>
            <person name="Town C.D."/>
            <person name="Nixon J."/>
            <person name="Krishnakumar V."/>
            <person name="Bidwell S.L."/>
            <person name="Denoeud F."/>
            <person name="Belcram H."/>
            <person name="Links M.G."/>
            <person name="Just J."/>
            <person name="Clarke C."/>
            <person name="Bender T."/>
            <person name="Huebert T."/>
            <person name="Mason A.S."/>
            <person name="Pires J.C."/>
            <person name="Barker G."/>
            <person name="Moore J."/>
            <person name="Walley P.G."/>
            <person name="Manoli S."/>
            <person name="Batley J."/>
            <person name="Edwards D."/>
            <person name="Nelson M.N."/>
            <person name="Wang X."/>
            <person name="Paterson A.H."/>
            <person name="King G."/>
            <person name="Bancroft I."/>
            <person name="Chalhoub B."/>
            <person name="Sharpe A.G."/>
        </authorList>
    </citation>
    <scope>NUCLEOTIDE SEQUENCE</scope>
    <source>
        <strain evidence="2 3">cv. TO1000</strain>
    </source>
</reference>
<keyword evidence="3" id="KW-1185">Reference proteome</keyword>
<proteinExistence type="predicted"/>
<evidence type="ECO:0000313" key="3">
    <source>
        <dbReference type="Proteomes" id="UP000032141"/>
    </source>
</evidence>
<dbReference type="AlphaFoldDB" id="A0A0D3A5Q1"/>
<accession>A0A0D3A5Q1</accession>
<name>A0A0D3A5Q1_BRAOL</name>
<dbReference type="Proteomes" id="UP000032141">
    <property type="component" value="Chromosome C1"/>
</dbReference>
<evidence type="ECO:0000256" key="1">
    <source>
        <dbReference type="SAM" id="MobiDB-lite"/>
    </source>
</evidence>
<feature type="region of interest" description="Disordered" evidence="1">
    <location>
        <begin position="247"/>
        <end position="269"/>
    </location>
</feature>